<dbReference type="GO" id="GO:0030655">
    <property type="term" value="P:beta-lactam antibiotic catabolic process"/>
    <property type="evidence" value="ECO:0007669"/>
    <property type="project" value="InterPro"/>
</dbReference>
<dbReference type="InterPro" id="IPR000871">
    <property type="entry name" value="Beta-lactam_class-A"/>
</dbReference>
<protein>
    <recommendedName>
        <fullName evidence="3">beta-lactamase</fullName>
        <ecNumber evidence="3">3.5.2.6</ecNumber>
    </recommendedName>
</protein>
<gene>
    <name evidence="6" type="ORF">DFQ59_1194</name>
</gene>
<dbReference type="PANTHER" id="PTHR35333">
    <property type="entry name" value="BETA-LACTAMASE"/>
    <property type="match status" value="1"/>
</dbReference>
<dbReference type="EC" id="3.5.2.6" evidence="3"/>
<evidence type="ECO:0000256" key="2">
    <source>
        <dbReference type="ARBA" id="ARBA00009009"/>
    </source>
</evidence>
<dbReference type="PANTHER" id="PTHR35333:SF3">
    <property type="entry name" value="BETA-LACTAMASE-TYPE TRANSPEPTIDASE FOLD CONTAINING PROTEIN"/>
    <property type="match status" value="1"/>
</dbReference>
<evidence type="ECO:0000313" key="6">
    <source>
        <dbReference type="EMBL" id="RCX21987.1"/>
    </source>
</evidence>
<feature type="domain" description="Beta-lactamase class A catalytic" evidence="5">
    <location>
        <begin position="110"/>
        <end position="242"/>
    </location>
</feature>
<dbReference type="AlphaFoldDB" id="A0A369BNE8"/>
<sequence>MFLRLLAGGAAAGLMGGLWVPEAVAAEPTLGQQVNAHIQKLRRAGSIPSDERTAWSVYDFTTGTKLVSINEDKPLQAASMIKPFLAQAYFFRHQEDSGKYPYDDLIRAKLEAMIRHSDNHASNFFINRVGADRPAPERPREVERVLKRYAGGIFRQTSIVEFIPSNGRTYLNQASAHDYSRFLYAMCEDRLPFVKEIEHYMGLPNRDRIQDGADAVPGSVELYHKSGSTAHVCGDMGVVVARDAKGVQHRYTFIGIIQKDSRAKDYGGWMRARGDVIREVSGLVYNFMRGRHGLVG</sequence>
<dbReference type="GO" id="GO:0008800">
    <property type="term" value="F:beta-lactamase activity"/>
    <property type="evidence" value="ECO:0007669"/>
    <property type="project" value="UniProtKB-EC"/>
</dbReference>
<evidence type="ECO:0000256" key="3">
    <source>
        <dbReference type="ARBA" id="ARBA00012865"/>
    </source>
</evidence>
<dbReference type="Proteomes" id="UP000252707">
    <property type="component" value="Unassembled WGS sequence"/>
</dbReference>
<dbReference type="RefSeq" id="WP_170142229.1">
    <property type="nucleotide sequence ID" value="NZ_QPJY01000019.1"/>
</dbReference>
<feature type="chain" id="PRO_5016875863" description="beta-lactamase" evidence="4">
    <location>
        <begin position="26"/>
        <end position="296"/>
    </location>
</feature>
<dbReference type="Gene3D" id="3.40.710.10">
    <property type="entry name" value="DD-peptidase/beta-lactamase superfamily"/>
    <property type="match status" value="1"/>
</dbReference>
<proteinExistence type="inferred from homology"/>
<evidence type="ECO:0000259" key="5">
    <source>
        <dbReference type="Pfam" id="PF13354"/>
    </source>
</evidence>
<evidence type="ECO:0000256" key="1">
    <source>
        <dbReference type="ARBA" id="ARBA00001526"/>
    </source>
</evidence>
<dbReference type="GO" id="GO:0046677">
    <property type="term" value="P:response to antibiotic"/>
    <property type="evidence" value="ECO:0007669"/>
    <property type="project" value="InterPro"/>
</dbReference>
<dbReference type="EMBL" id="QPJY01000019">
    <property type="protein sequence ID" value="RCX21987.1"/>
    <property type="molecule type" value="Genomic_DNA"/>
</dbReference>
<evidence type="ECO:0000313" key="7">
    <source>
        <dbReference type="Proteomes" id="UP000252707"/>
    </source>
</evidence>
<name>A0A369BNE8_9GAMM</name>
<keyword evidence="4" id="KW-0732">Signal</keyword>
<reference evidence="6 7" key="1">
    <citation type="submission" date="2018-07" db="EMBL/GenBank/DDBJ databases">
        <title>Genomic Encyclopedia of Type Strains, Phase IV (KMG-IV): sequencing the most valuable type-strain genomes for metagenomic binning, comparative biology and taxonomic classification.</title>
        <authorList>
            <person name="Goeker M."/>
        </authorList>
    </citation>
    <scope>NUCLEOTIDE SEQUENCE [LARGE SCALE GENOMIC DNA]</scope>
    <source>
        <strain evidence="6 7">DSM 26407</strain>
    </source>
</reference>
<dbReference type="InterPro" id="IPR045155">
    <property type="entry name" value="Beta-lactam_cat"/>
</dbReference>
<accession>A0A369BNE8</accession>
<comment type="catalytic activity">
    <reaction evidence="1">
        <text>a beta-lactam + H2O = a substituted beta-amino acid</text>
        <dbReference type="Rhea" id="RHEA:20401"/>
        <dbReference type="ChEBI" id="CHEBI:15377"/>
        <dbReference type="ChEBI" id="CHEBI:35627"/>
        <dbReference type="ChEBI" id="CHEBI:140347"/>
        <dbReference type="EC" id="3.5.2.6"/>
    </reaction>
</comment>
<dbReference type="InterPro" id="IPR012338">
    <property type="entry name" value="Beta-lactam/transpept-like"/>
</dbReference>
<comment type="similarity">
    <text evidence="2">Belongs to the class-A beta-lactamase family.</text>
</comment>
<evidence type="ECO:0000256" key="4">
    <source>
        <dbReference type="SAM" id="SignalP"/>
    </source>
</evidence>
<keyword evidence="7" id="KW-1185">Reference proteome</keyword>
<comment type="caution">
    <text evidence="6">The sequence shown here is derived from an EMBL/GenBank/DDBJ whole genome shotgun (WGS) entry which is preliminary data.</text>
</comment>
<feature type="signal peptide" evidence="4">
    <location>
        <begin position="1"/>
        <end position="25"/>
    </location>
</feature>
<organism evidence="6 7">
    <name type="scientific">Thioalbus denitrificans</name>
    <dbReference type="NCBI Taxonomy" id="547122"/>
    <lineage>
        <taxon>Bacteria</taxon>
        <taxon>Pseudomonadati</taxon>
        <taxon>Pseudomonadota</taxon>
        <taxon>Gammaproteobacteria</taxon>
        <taxon>Chromatiales</taxon>
        <taxon>Ectothiorhodospiraceae</taxon>
        <taxon>Thioalbus</taxon>
    </lineage>
</organism>
<dbReference type="SUPFAM" id="SSF56601">
    <property type="entry name" value="beta-lactamase/transpeptidase-like"/>
    <property type="match status" value="1"/>
</dbReference>
<dbReference type="Pfam" id="PF13354">
    <property type="entry name" value="Beta-lactamase2"/>
    <property type="match status" value="1"/>
</dbReference>